<protein>
    <submittedName>
        <fullName evidence="1">Uncharacterized protein</fullName>
    </submittedName>
</protein>
<proteinExistence type="predicted"/>
<keyword evidence="2" id="KW-1185">Reference proteome</keyword>
<dbReference type="KEGG" id="acou:A5CBH24_04740"/>
<dbReference type="Proteomes" id="UP000318946">
    <property type="component" value="Chromosome"/>
</dbReference>
<organism evidence="1 2">
    <name type="scientific">Alistipes communis</name>
    <dbReference type="NCBI Taxonomy" id="2585118"/>
    <lineage>
        <taxon>Bacteria</taxon>
        <taxon>Pseudomonadati</taxon>
        <taxon>Bacteroidota</taxon>
        <taxon>Bacteroidia</taxon>
        <taxon>Bacteroidales</taxon>
        <taxon>Rikenellaceae</taxon>
        <taxon>Alistipes</taxon>
    </lineage>
</organism>
<gene>
    <name evidence="1" type="ORF">A5CBH24_04740</name>
</gene>
<accession>A0A4Y1XQB1</accession>
<evidence type="ECO:0000313" key="2">
    <source>
        <dbReference type="Proteomes" id="UP000318946"/>
    </source>
</evidence>
<dbReference type="InterPro" id="IPR032272">
    <property type="entry name" value="DUF4834"/>
</dbReference>
<sequence length="132" mass="15437">MEFFTRILYGLTEFVRRNPVTCLVILILAVAAPSVLVGIANFIFYVMLTILLLGVVFVLLFRYRVNKLRREMGQQGGFSQEGPRRRTYTWYSRRDEGDVKVYKTSDTPEKRINDSVGEYVEFEEVEEQNPKK</sequence>
<dbReference type="OrthoDB" id="1004383at2"/>
<dbReference type="AlphaFoldDB" id="A0A4Y1WPX6"/>
<name>A0A4Y1WPX6_9BACT</name>
<dbReference type="EMBL" id="AP019735">
    <property type="protein sequence ID" value="BBL03161.1"/>
    <property type="molecule type" value="Genomic_DNA"/>
</dbReference>
<dbReference type="Pfam" id="PF16118">
    <property type="entry name" value="DUF4834"/>
    <property type="match status" value="1"/>
</dbReference>
<dbReference type="GeneID" id="78341186"/>
<reference evidence="2" key="1">
    <citation type="submission" date="2019-06" db="EMBL/GenBank/DDBJ databases">
        <title>Alistipes onderdonkii subsp. vulgaris subsp. nov., Alistipes dispar sp. nov. and Alistipes communis sp. nov., isolated from human faeces, and creation of Alistipes onderdonkii subsp. onderdonkii subsp. nov.</title>
        <authorList>
            <person name="Sakamoto M."/>
            <person name="Ikeyama N."/>
            <person name="Ogata Y."/>
            <person name="Suda W."/>
            <person name="Iino T."/>
            <person name="Hattori M."/>
            <person name="Ohkuma M."/>
        </authorList>
    </citation>
    <scope>NUCLEOTIDE SEQUENCE [LARGE SCALE GENOMIC DNA]</scope>
    <source>
        <strain evidence="2">5CBH24</strain>
    </source>
</reference>
<accession>A0A4Y1WPX6</accession>
<evidence type="ECO:0000313" key="1">
    <source>
        <dbReference type="EMBL" id="BBL03161.1"/>
    </source>
</evidence>
<dbReference type="RefSeq" id="WP_141412080.1">
    <property type="nucleotide sequence ID" value="NZ_AP019735.1"/>
</dbReference>